<dbReference type="EMBL" id="LR031880">
    <property type="protein sequence ID" value="VDD60869.1"/>
    <property type="molecule type" value="Genomic_DNA"/>
</dbReference>
<feature type="compositionally biased region" description="Basic and acidic residues" evidence="1">
    <location>
        <begin position="25"/>
        <end position="44"/>
    </location>
</feature>
<evidence type="ECO:0000256" key="1">
    <source>
        <dbReference type="SAM" id="MobiDB-lite"/>
    </source>
</evidence>
<gene>
    <name evidence="2" type="ORF">BOLC6T36322H</name>
</gene>
<organism evidence="2">
    <name type="scientific">Brassica oleracea</name>
    <name type="common">Wild cabbage</name>
    <dbReference type="NCBI Taxonomy" id="3712"/>
    <lineage>
        <taxon>Eukaryota</taxon>
        <taxon>Viridiplantae</taxon>
        <taxon>Streptophyta</taxon>
        <taxon>Embryophyta</taxon>
        <taxon>Tracheophyta</taxon>
        <taxon>Spermatophyta</taxon>
        <taxon>Magnoliopsida</taxon>
        <taxon>eudicotyledons</taxon>
        <taxon>Gunneridae</taxon>
        <taxon>Pentapetalae</taxon>
        <taxon>rosids</taxon>
        <taxon>malvids</taxon>
        <taxon>Brassicales</taxon>
        <taxon>Brassicaceae</taxon>
        <taxon>Brassiceae</taxon>
        <taxon>Brassica</taxon>
    </lineage>
</organism>
<protein>
    <submittedName>
        <fullName evidence="2">Uncharacterized protein</fullName>
    </submittedName>
</protein>
<reference evidence="2" key="1">
    <citation type="submission" date="2018-11" db="EMBL/GenBank/DDBJ databases">
        <authorList>
            <consortium name="Genoscope - CEA"/>
            <person name="William W."/>
        </authorList>
    </citation>
    <scope>NUCLEOTIDE SEQUENCE</scope>
</reference>
<name>A0A3P6H4P4_BRAOL</name>
<feature type="region of interest" description="Disordered" evidence="1">
    <location>
        <begin position="24"/>
        <end position="55"/>
    </location>
</feature>
<dbReference type="AlphaFoldDB" id="A0A3P6H4P4"/>
<proteinExistence type="predicted"/>
<evidence type="ECO:0000313" key="2">
    <source>
        <dbReference type="EMBL" id="VDD60869.1"/>
    </source>
</evidence>
<accession>A0A3P6H4P4</accession>
<sequence>MSSGVEETEVNFDFHGVLSCVRASSSRDEMESSEKRREEMDLAQRRGRRWSWIQR</sequence>